<sequence>MTANRYYDQVVRLGLQPPHLHVPGSGPSQTFNSANIRGPDLINHHTGDRSRGLQHDSLTSATKFRTLLAHCDSR</sequence>
<protein>
    <submittedName>
        <fullName evidence="2">Uncharacterized protein</fullName>
    </submittedName>
</protein>
<dbReference type="HOGENOM" id="CLU_2688498_0_0_1"/>
<dbReference type="AlphaFoldDB" id="A0A0D0DAL7"/>
<evidence type="ECO:0000313" key="3">
    <source>
        <dbReference type="Proteomes" id="UP000054538"/>
    </source>
</evidence>
<feature type="compositionally biased region" description="Basic and acidic residues" evidence="1">
    <location>
        <begin position="42"/>
        <end position="54"/>
    </location>
</feature>
<gene>
    <name evidence="2" type="ORF">PAXRUDRAFT_833197</name>
</gene>
<name>A0A0D0DAL7_9AGAM</name>
<reference evidence="3" key="2">
    <citation type="submission" date="2015-01" db="EMBL/GenBank/DDBJ databases">
        <title>Evolutionary Origins and Diversification of the Mycorrhizal Mutualists.</title>
        <authorList>
            <consortium name="DOE Joint Genome Institute"/>
            <consortium name="Mycorrhizal Genomics Consortium"/>
            <person name="Kohler A."/>
            <person name="Kuo A."/>
            <person name="Nagy L.G."/>
            <person name="Floudas D."/>
            <person name="Copeland A."/>
            <person name="Barry K.W."/>
            <person name="Cichocki N."/>
            <person name="Veneault-Fourrey C."/>
            <person name="LaButti K."/>
            <person name="Lindquist E.A."/>
            <person name="Lipzen A."/>
            <person name="Lundell T."/>
            <person name="Morin E."/>
            <person name="Murat C."/>
            <person name="Riley R."/>
            <person name="Ohm R."/>
            <person name="Sun H."/>
            <person name="Tunlid A."/>
            <person name="Henrissat B."/>
            <person name="Grigoriev I.V."/>
            <person name="Hibbett D.S."/>
            <person name="Martin F."/>
        </authorList>
    </citation>
    <scope>NUCLEOTIDE SEQUENCE [LARGE SCALE GENOMIC DNA]</scope>
    <source>
        <strain evidence="3">Ve08.2h10</strain>
    </source>
</reference>
<dbReference type="Proteomes" id="UP000054538">
    <property type="component" value="Unassembled WGS sequence"/>
</dbReference>
<dbReference type="EMBL" id="KN825891">
    <property type="protein sequence ID" value="KIK80966.1"/>
    <property type="molecule type" value="Genomic_DNA"/>
</dbReference>
<feature type="compositionally biased region" description="Polar residues" evidence="1">
    <location>
        <begin position="26"/>
        <end position="35"/>
    </location>
</feature>
<evidence type="ECO:0000313" key="2">
    <source>
        <dbReference type="EMBL" id="KIK80966.1"/>
    </source>
</evidence>
<accession>A0A0D0DAL7</accession>
<keyword evidence="3" id="KW-1185">Reference proteome</keyword>
<dbReference type="InParanoid" id="A0A0D0DAL7"/>
<proteinExistence type="predicted"/>
<evidence type="ECO:0000256" key="1">
    <source>
        <dbReference type="SAM" id="MobiDB-lite"/>
    </source>
</evidence>
<reference evidence="2 3" key="1">
    <citation type="submission" date="2014-04" db="EMBL/GenBank/DDBJ databases">
        <authorList>
            <consortium name="DOE Joint Genome Institute"/>
            <person name="Kuo A."/>
            <person name="Kohler A."/>
            <person name="Jargeat P."/>
            <person name="Nagy L.G."/>
            <person name="Floudas D."/>
            <person name="Copeland A."/>
            <person name="Barry K.W."/>
            <person name="Cichocki N."/>
            <person name="Veneault-Fourrey C."/>
            <person name="LaButti K."/>
            <person name="Lindquist E.A."/>
            <person name="Lipzen A."/>
            <person name="Lundell T."/>
            <person name="Morin E."/>
            <person name="Murat C."/>
            <person name="Sun H."/>
            <person name="Tunlid A."/>
            <person name="Henrissat B."/>
            <person name="Grigoriev I.V."/>
            <person name="Hibbett D.S."/>
            <person name="Martin F."/>
            <person name="Nordberg H.P."/>
            <person name="Cantor M.N."/>
            <person name="Hua S.X."/>
        </authorList>
    </citation>
    <scope>NUCLEOTIDE SEQUENCE [LARGE SCALE GENOMIC DNA]</scope>
    <source>
        <strain evidence="2 3">Ve08.2h10</strain>
    </source>
</reference>
<feature type="region of interest" description="Disordered" evidence="1">
    <location>
        <begin position="18"/>
        <end position="54"/>
    </location>
</feature>
<organism evidence="2 3">
    <name type="scientific">Paxillus rubicundulus Ve08.2h10</name>
    <dbReference type="NCBI Taxonomy" id="930991"/>
    <lineage>
        <taxon>Eukaryota</taxon>
        <taxon>Fungi</taxon>
        <taxon>Dikarya</taxon>
        <taxon>Basidiomycota</taxon>
        <taxon>Agaricomycotina</taxon>
        <taxon>Agaricomycetes</taxon>
        <taxon>Agaricomycetidae</taxon>
        <taxon>Boletales</taxon>
        <taxon>Paxilineae</taxon>
        <taxon>Paxillaceae</taxon>
        <taxon>Paxillus</taxon>
    </lineage>
</organism>